<name>A0A3N4IID0_ASCIM</name>
<keyword evidence="2" id="KW-1185">Reference proteome</keyword>
<protein>
    <submittedName>
        <fullName evidence="1">Uncharacterized protein</fullName>
    </submittedName>
</protein>
<accession>A0A3N4IID0</accession>
<evidence type="ECO:0000313" key="2">
    <source>
        <dbReference type="Proteomes" id="UP000275078"/>
    </source>
</evidence>
<evidence type="ECO:0000313" key="1">
    <source>
        <dbReference type="EMBL" id="RPA81414.1"/>
    </source>
</evidence>
<reference evidence="1 2" key="1">
    <citation type="journal article" date="2018" name="Nat. Ecol. Evol.">
        <title>Pezizomycetes genomes reveal the molecular basis of ectomycorrhizal truffle lifestyle.</title>
        <authorList>
            <person name="Murat C."/>
            <person name="Payen T."/>
            <person name="Noel B."/>
            <person name="Kuo A."/>
            <person name="Morin E."/>
            <person name="Chen J."/>
            <person name="Kohler A."/>
            <person name="Krizsan K."/>
            <person name="Balestrini R."/>
            <person name="Da Silva C."/>
            <person name="Montanini B."/>
            <person name="Hainaut M."/>
            <person name="Levati E."/>
            <person name="Barry K.W."/>
            <person name="Belfiori B."/>
            <person name="Cichocki N."/>
            <person name="Clum A."/>
            <person name="Dockter R.B."/>
            <person name="Fauchery L."/>
            <person name="Guy J."/>
            <person name="Iotti M."/>
            <person name="Le Tacon F."/>
            <person name="Lindquist E.A."/>
            <person name="Lipzen A."/>
            <person name="Malagnac F."/>
            <person name="Mello A."/>
            <person name="Molinier V."/>
            <person name="Miyauchi S."/>
            <person name="Poulain J."/>
            <person name="Riccioni C."/>
            <person name="Rubini A."/>
            <person name="Sitrit Y."/>
            <person name="Splivallo R."/>
            <person name="Traeger S."/>
            <person name="Wang M."/>
            <person name="Zifcakova L."/>
            <person name="Wipf D."/>
            <person name="Zambonelli A."/>
            <person name="Paolocci F."/>
            <person name="Nowrousian M."/>
            <person name="Ottonello S."/>
            <person name="Baldrian P."/>
            <person name="Spatafora J.W."/>
            <person name="Henrissat B."/>
            <person name="Nagy L.G."/>
            <person name="Aury J.M."/>
            <person name="Wincker P."/>
            <person name="Grigoriev I.V."/>
            <person name="Bonfante P."/>
            <person name="Martin F.M."/>
        </authorList>
    </citation>
    <scope>NUCLEOTIDE SEQUENCE [LARGE SCALE GENOMIC DNA]</scope>
    <source>
        <strain evidence="1 2">RN42</strain>
    </source>
</reference>
<dbReference type="EMBL" id="ML119680">
    <property type="protein sequence ID" value="RPA81414.1"/>
    <property type="molecule type" value="Genomic_DNA"/>
</dbReference>
<sequence>MVTVLAEEREKQKDRRPLCARVSETGLAGSTCDPLMIELFLYRFCLYPFRLAAYCPSISSSLVMSEFEELWCAFLPFSCSTFSSLAMICFPASFLTLARSSPTQELAEVCLWFSDSVMEMKRTPFPMHYLFVCLVSLPF</sequence>
<proteinExistence type="predicted"/>
<organism evidence="1 2">
    <name type="scientific">Ascobolus immersus RN42</name>
    <dbReference type="NCBI Taxonomy" id="1160509"/>
    <lineage>
        <taxon>Eukaryota</taxon>
        <taxon>Fungi</taxon>
        <taxon>Dikarya</taxon>
        <taxon>Ascomycota</taxon>
        <taxon>Pezizomycotina</taxon>
        <taxon>Pezizomycetes</taxon>
        <taxon>Pezizales</taxon>
        <taxon>Ascobolaceae</taxon>
        <taxon>Ascobolus</taxon>
    </lineage>
</organism>
<dbReference type="AlphaFoldDB" id="A0A3N4IID0"/>
<dbReference type="Proteomes" id="UP000275078">
    <property type="component" value="Unassembled WGS sequence"/>
</dbReference>
<gene>
    <name evidence="1" type="ORF">BJ508DRAFT_114559</name>
</gene>